<evidence type="ECO:0000259" key="3">
    <source>
        <dbReference type="Pfam" id="PF22893"/>
    </source>
</evidence>
<reference evidence="4" key="2">
    <citation type="submission" date="2023-05" db="EMBL/GenBank/DDBJ databases">
        <authorList>
            <consortium name="Lawrence Berkeley National Laboratory"/>
            <person name="Steindorff A."/>
            <person name="Hensen N."/>
            <person name="Bonometti L."/>
            <person name="Westerberg I."/>
            <person name="Brannstrom I.O."/>
            <person name="Guillou S."/>
            <person name="Cros-Aarteil S."/>
            <person name="Calhoun S."/>
            <person name="Haridas S."/>
            <person name="Kuo A."/>
            <person name="Mondo S."/>
            <person name="Pangilinan J."/>
            <person name="Riley R."/>
            <person name="Labutti K."/>
            <person name="Andreopoulos B."/>
            <person name="Lipzen A."/>
            <person name="Chen C."/>
            <person name="Yanf M."/>
            <person name="Daum C."/>
            <person name="Ng V."/>
            <person name="Clum A."/>
            <person name="Ohm R."/>
            <person name="Martin F."/>
            <person name="Silar P."/>
            <person name="Natvig D."/>
            <person name="Lalanne C."/>
            <person name="Gautier V."/>
            <person name="Ament-Velasquez S.L."/>
            <person name="Kruys A."/>
            <person name="Hutchinson M.I."/>
            <person name="Powell A.J."/>
            <person name="Barry K."/>
            <person name="Miller A.N."/>
            <person name="Grigoriev I.V."/>
            <person name="Debuchy R."/>
            <person name="Gladieux P."/>
            <person name="Thoren M.H."/>
            <person name="Johannesson H."/>
        </authorList>
    </citation>
    <scope>NUCLEOTIDE SEQUENCE</scope>
    <source>
        <strain evidence="4">CBS 892.96</strain>
    </source>
</reference>
<comment type="caution">
    <text evidence="4">The sequence shown here is derived from an EMBL/GenBank/DDBJ whole genome shotgun (WGS) entry which is preliminary data.</text>
</comment>
<organism evidence="4 5">
    <name type="scientific">Triangularia setosa</name>
    <dbReference type="NCBI Taxonomy" id="2587417"/>
    <lineage>
        <taxon>Eukaryota</taxon>
        <taxon>Fungi</taxon>
        <taxon>Dikarya</taxon>
        <taxon>Ascomycota</taxon>
        <taxon>Pezizomycotina</taxon>
        <taxon>Sordariomycetes</taxon>
        <taxon>Sordariomycetidae</taxon>
        <taxon>Sordariales</taxon>
        <taxon>Podosporaceae</taxon>
        <taxon>Triangularia</taxon>
    </lineage>
</organism>
<evidence type="ECO:0000256" key="1">
    <source>
        <dbReference type="SAM" id="MobiDB-lite"/>
    </source>
</evidence>
<gene>
    <name evidence="4" type="ORF">QBC36DRAFT_17892</name>
</gene>
<sequence>MEFALTFGAVGDLLALLSLINDIRTALDDCRGSSKTYRDLIEVLTLLEKSLQQVEKIYQRPGLAAGLQYLGEIVQATVNQVCTALQEFQGRICSKYGPSLTDSGSGNAFKDVTRKIQWKFEEKHVEQFHAKAAALTVSLNLILDITAVRLIQQNHEATAKQIDEAKKGTATIVHQYGQSIEKSFRFFGSRIMSKLDFLSGLGIDLKSSASQILTLMFTMSRDLSNMGAVLLRLDRGVDNGEHFVLEDATGRAFPIHLKTITSWEAFEFILNDRFKGRKGERRTRRKLYSLHESTSHQEIDRSTTFEDAFIPYQKVEMSIVCRAPEAPHADSAGDTGLSSCPWCHTVSPGKLGARVQCLTCKKNFTRVVIELDADLIAPLSSTTGHTVEFAEEFNPDGDECSACHQSKRPDSQKQKQKHTLEPYSDSDEENLTGLAHIILQTKKMRIAKTEPKPKEPVVVEPFRKTDTNYRDGAKSQRYNSGGGYAAEYSPRAPAHFFIPLVFHKKTKLFCDYKKCPRHELLFFRYDHFRDHLREFHKEDLPRRSKKENDKWWDTRAPRAVYSGWWRCNRCLMERVQVAVDGYTCPGCGNPCEGERVRKREEYARGFTS</sequence>
<dbReference type="InterPro" id="IPR054464">
    <property type="entry name" value="ULD_fung"/>
</dbReference>
<name>A0AAN6W7X9_9PEZI</name>
<dbReference type="PANTHER" id="PTHR38886">
    <property type="entry name" value="SESA DOMAIN-CONTAINING PROTEIN"/>
    <property type="match status" value="1"/>
</dbReference>
<feature type="chain" id="PRO_5042827584" description="Ubiquitin-like domain-containing protein" evidence="2">
    <location>
        <begin position="26"/>
        <end position="608"/>
    </location>
</feature>
<feature type="signal peptide" evidence="2">
    <location>
        <begin position="1"/>
        <end position="25"/>
    </location>
</feature>
<evidence type="ECO:0000313" key="4">
    <source>
        <dbReference type="EMBL" id="KAK4175812.1"/>
    </source>
</evidence>
<dbReference type="Pfam" id="PF22893">
    <property type="entry name" value="ULD_2"/>
    <property type="match status" value="1"/>
</dbReference>
<accession>A0AAN6W7X9</accession>
<dbReference type="PANTHER" id="PTHR38886:SF1">
    <property type="entry name" value="NACHT-NTPASE AND P-LOOP NTPASES N-TERMINAL DOMAIN-CONTAINING PROTEIN"/>
    <property type="match status" value="1"/>
</dbReference>
<evidence type="ECO:0000313" key="5">
    <source>
        <dbReference type="Proteomes" id="UP001302321"/>
    </source>
</evidence>
<proteinExistence type="predicted"/>
<keyword evidence="2" id="KW-0732">Signal</keyword>
<dbReference type="AlphaFoldDB" id="A0AAN6W7X9"/>
<feature type="region of interest" description="Disordered" evidence="1">
    <location>
        <begin position="398"/>
        <end position="426"/>
    </location>
</feature>
<protein>
    <recommendedName>
        <fullName evidence="3">Ubiquitin-like domain-containing protein</fullName>
    </recommendedName>
</protein>
<evidence type="ECO:0000256" key="2">
    <source>
        <dbReference type="SAM" id="SignalP"/>
    </source>
</evidence>
<keyword evidence="5" id="KW-1185">Reference proteome</keyword>
<dbReference type="EMBL" id="MU866219">
    <property type="protein sequence ID" value="KAK4175812.1"/>
    <property type="molecule type" value="Genomic_DNA"/>
</dbReference>
<dbReference type="Proteomes" id="UP001302321">
    <property type="component" value="Unassembled WGS sequence"/>
</dbReference>
<feature type="domain" description="Ubiquitin-like" evidence="3">
    <location>
        <begin position="242"/>
        <end position="322"/>
    </location>
</feature>
<reference evidence="4" key="1">
    <citation type="journal article" date="2023" name="Mol. Phylogenet. Evol.">
        <title>Genome-scale phylogeny and comparative genomics of the fungal order Sordariales.</title>
        <authorList>
            <person name="Hensen N."/>
            <person name="Bonometti L."/>
            <person name="Westerberg I."/>
            <person name="Brannstrom I.O."/>
            <person name="Guillou S."/>
            <person name="Cros-Aarteil S."/>
            <person name="Calhoun S."/>
            <person name="Haridas S."/>
            <person name="Kuo A."/>
            <person name="Mondo S."/>
            <person name="Pangilinan J."/>
            <person name="Riley R."/>
            <person name="LaButti K."/>
            <person name="Andreopoulos B."/>
            <person name="Lipzen A."/>
            <person name="Chen C."/>
            <person name="Yan M."/>
            <person name="Daum C."/>
            <person name="Ng V."/>
            <person name="Clum A."/>
            <person name="Steindorff A."/>
            <person name="Ohm R.A."/>
            <person name="Martin F."/>
            <person name="Silar P."/>
            <person name="Natvig D.O."/>
            <person name="Lalanne C."/>
            <person name="Gautier V."/>
            <person name="Ament-Velasquez S.L."/>
            <person name="Kruys A."/>
            <person name="Hutchinson M.I."/>
            <person name="Powell A.J."/>
            <person name="Barry K."/>
            <person name="Miller A.N."/>
            <person name="Grigoriev I.V."/>
            <person name="Debuchy R."/>
            <person name="Gladieux P."/>
            <person name="Hiltunen Thoren M."/>
            <person name="Johannesson H."/>
        </authorList>
    </citation>
    <scope>NUCLEOTIDE SEQUENCE</scope>
    <source>
        <strain evidence="4">CBS 892.96</strain>
    </source>
</reference>